<proteinExistence type="predicted"/>
<comment type="caution">
    <text evidence="1">The sequence shown here is derived from an EMBL/GenBank/DDBJ whole genome shotgun (WGS) entry which is preliminary data.</text>
</comment>
<dbReference type="Proteomes" id="UP000282322">
    <property type="component" value="Unassembled WGS sequence"/>
</dbReference>
<accession>A0A3P3R647</accession>
<dbReference type="EMBL" id="RRCH01000041">
    <property type="protein sequence ID" value="RRJ28100.1"/>
    <property type="molecule type" value="Genomic_DNA"/>
</dbReference>
<keyword evidence="2" id="KW-1185">Reference proteome</keyword>
<evidence type="ECO:0000313" key="1">
    <source>
        <dbReference type="EMBL" id="RRJ28100.1"/>
    </source>
</evidence>
<organism evidence="1 2">
    <name type="scientific">Halocatena pleomorpha</name>
    <dbReference type="NCBI Taxonomy" id="1785090"/>
    <lineage>
        <taxon>Archaea</taxon>
        <taxon>Methanobacteriati</taxon>
        <taxon>Methanobacteriota</taxon>
        <taxon>Stenosarchaea group</taxon>
        <taxon>Halobacteria</taxon>
        <taxon>Halobacteriales</taxon>
        <taxon>Natronomonadaceae</taxon>
        <taxon>Halocatena</taxon>
    </lineage>
</organism>
<reference evidence="1 2" key="1">
    <citation type="submission" date="2018-11" db="EMBL/GenBank/DDBJ databases">
        <title>Taxonoimc description of Halomarina strain SPP-AMP-1.</title>
        <authorList>
            <person name="Pal Y."/>
            <person name="Srinivasana K."/>
            <person name="Verma A."/>
            <person name="Kumar P."/>
        </authorList>
    </citation>
    <scope>NUCLEOTIDE SEQUENCE [LARGE SCALE GENOMIC DNA]</scope>
    <source>
        <strain evidence="1 2">SPP-AMP-1</strain>
    </source>
</reference>
<protein>
    <submittedName>
        <fullName evidence="1">Uncharacterized protein</fullName>
    </submittedName>
</protein>
<dbReference type="PROSITE" id="PS51318">
    <property type="entry name" value="TAT"/>
    <property type="match status" value="1"/>
</dbReference>
<sequence>MQRDTKDDINRRKVLKMVGASSLAVAGMPATTSAQEANISNGDINEILKTPPVQAILDELNHPELGTATQRTQNIGDKVINVTNISVSYGKLTYAETSGKAEAKFTFDPGAKDSPSKYQQLPEGSNPALLSDGKTTTFNRAATTSELNAIKKVTDVSDDAMVATGSNVNDFLIMEAVDGSMQERILTIDAEFNSLTDEVGTDVHLNKDNVTIEPRINASASCQTWAFRCLAAGGACGACSSTCASAPTGIGLIACISCIQAVCTAGEVACAAAIGKCL</sequence>
<dbReference type="AlphaFoldDB" id="A0A3P3R647"/>
<evidence type="ECO:0000313" key="2">
    <source>
        <dbReference type="Proteomes" id="UP000282322"/>
    </source>
</evidence>
<name>A0A3P3R647_9EURY</name>
<dbReference type="InterPro" id="IPR006311">
    <property type="entry name" value="TAT_signal"/>
</dbReference>
<gene>
    <name evidence="1" type="ORF">EIK79_16620</name>
</gene>
<dbReference type="RefSeq" id="WP_124956723.1">
    <property type="nucleotide sequence ID" value="NZ_RRCH01000041.1"/>
</dbReference>